<gene>
    <name evidence="3" type="ORF">ACFSUT_16575</name>
</gene>
<dbReference type="EMBL" id="JBHUKQ010000010">
    <property type="protein sequence ID" value="MFD2481903.1"/>
    <property type="molecule type" value="Genomic_DNA"/>
</dbReference>
<comment type="caution">
    <text evidence="3">The sequence shown here is derived from an EMBL/GenBank/DDBJ whole genome shotgun (WGS) entry which is preliminary data.</text>
</comment>
<keyword evidence="4" id="KW-1185">Reference proteome</keyword>
<dbReference type="InterPro" id="IPR032466">
    <property type="entry name" value="Metal_Hydrolase"/>
</dbReference>
<dbReference type="PANTHER" id="PTHR11647:SF1">
    <property type="entry name" value="COLLAPSIN RESPONSE MEDIATOR PROTEIN"/>
    <property type="match status" value="1"/>
</dbReference>
<dbReference type="Gene3D" id="3.20.20.140">
    <property type="entry name" value="Metal-dependent hydrolases"/>
    <property type="match status" value="1"/>
</dbReference>
<organism evidence="3 4">
    <name type="scientific">Amycolatopsis albidoflavus</name>
    <dbReference type="NCBI Taxonomy" id="102226"/>
    <lineage>
        <taxon>Bacteria</taxon>
        <taxon>Bacillati</taxon>
        <taxon>Actinomycetota</taxon>
        <taxon>Actinomycetes</taxon>
        <taxon>Pseudonocardiales</taxon>
        <taxon>Pseudonocardiaceae</taxon>
        <taxon>Amycolatopsis</taxon>
    </lineage>
</organism>
<comment type="cofactor">
    <cofactor evidence="1">
        <name>Zn(2+)</name>
        <dbReference type="ChEBI" id="CHEBI:29105"/>
    </cofactor>
</comment>
<evidence type="ECO:0000256" key="1">
    <source>
        <dbReference type="ARBA" id="ARBA00001947"/>
    </source>
</evidence>
<dbReference type="Proteomes" id="UP001597542">
    <property type="component" value="Unassembled WGS sequence"/>
</dbReference>
<dbReference type="Pfam" id="PF01979">
    <property type="entry name" value="Amidohydro_1"/>
    <property type="match status" value="1"/>
</dbReference>
<sequence length="475" mass="51393">MLDLIVRNGTVVTPAGVEHVDIAVADGIIVGLFQSGHGEPPEAARTVDAAGLLVVPGGIDPHVHTNSVLPTAAESGIKCFGPDRVSEGAVHGGTTTLIDFAHWKPGEELWQSFERKGKEWSGSSYTDYALHGTFAQPEIPFEVLDQVPEVVAAGHGSFKVWMTNTTPTRPKQKTDVGHIWALMEKTAEAGAMLCVHGEDDDIVMYAYKRLQREQKTAVPYMPDAHNALSEQLSFQRVITLARHVGAPIYLMHVSAAEGIEAIREARGREQPVYGEVLPHYAYYTAEDYKRENGVIYHTYPSLKSAADRDAMWHSLVAGTLSTLATDGVCTDLDVKTRGQTILDATGGHAGVEVRMAVAYTEAVVRRGLPLNRFVDFTSANAAKIMGLYPHKGAIAVGSDADFALMETGLEWKITAADLHEADYTPWDGYEAAARNRLTVLRGQILVENGALRSPSPGGRLLKQSLSSDVASRPAC</sequence>
<feature type="domain" description="Amidohydrolase-related" evidence="2">
    <location>
        <begin position="53"/>
        <end position="423"/>
    </location>
</feature>
<dbReference type="PANTHER" id="PTHR11647">
    <property type="entry name" value="HYDRANTOINASE/DIHYDROPYRIMIDINASE FAMILY MEMBER"/>
    <property type="match status" value="1"/>
</dbReference>
<dbReference type="SUPFAM" id="SSF51556">
    <property type="entry name" value="Metallo-dependent hydrolases"/>
    <property type="match status" value="1"/>
</dbReference>
<proteinExistence type="predicted"/>
<reference evidence="4" key="1">
    <citation type="journal article" date="2019" name="Int. J. Syst. Evol. Microbiol.">
        <title>The Global Catalogue of Microorganisms (GCM) 10K type strain sequencing project: providing services to taxonomists for standard genome sequencing and annotation.</title>
        <authorList>
            <consortium name="The Broad Institute Genomics Platform"/>
            <consortium name="The Broad Institute Genome Sequencing Center for Infectious Disease"/>
            <person name="Wu L."/>
            <person name="Ma J."/>
        </authorList>
    </citation>
    <scope>NUCLEOTIDE SEQUENCE [LARGE SCALE GENOMIC DNA]</scope>
    <source>
        <strain evidence="4">CGMCC 4.7638</strain>
    </source>
</reference>
<dbReference type="InterPro" id="IPR006680">
    <property type="entry name" value="Amidohydro-rel"/>
</dbReference>
<evidence type="ECO:0000313" key="4">
    <source>
        <dbReference type="Proteomes" id="UP001597542"/>
    </source>
</evidence>
<name>A0ABW5HYL3_9PSEU</name>
<dbReference type="InterPro" id="IPR050378">
    <property type="entry name" value="Metallo-dep_Hydrolases_sf"/>
</dbReference>
<accession>A0ABW5HYL3</accession>
<dbReference type="Gene3D" id="2.30.40.10">
    <property type="entry name" value="Urease, subunit C, domain 1"/>
    <property type="match status" value="1"/>
</dbReference>
<dbReference type="SUPFAM" id="SSF51338">
    <property type="entry name" value="Composite domain of metallo-dependent hydrolases"/>
    <property type="match status" value="1"/>
</dbReference>
<dbReference type="RefSeq" id="WP_344272504.1">
    <property type="nucleotide sequence ID" value="NZ_BAAAHV010000011.1"/>
</dbReference>
<evidence type="ECO:0000259" key="2">
    <source>
        <dbReference type="Pfam" id="PF01979"/>
    </source>
</evidence>
<dbReference type="InterPro" id="IPR011059">
    <property type="entry name" value="Metal-dep_hydrolase_composite"/>
</dbReference>
<protein>
    <submittedName>
        <fullName evidence="3">Dihydroorotase family protein</fullName>
    </submittedName>
</protein>
<evidence type="ECO:0000313" key="3">
    <source>
        <dbReference type="EMBL" id="MFD2481903.1"/>
    </source>
</evidence>